<evidence type="ECO:0000256" key="1">
    <source>
        <dbReference type="SAM" id="Phobius"/>
    </source>
</evidence>
<reference evidence="2 3" key="1">
    <citation type="submission" date="2022-11" db="EMBL/GenBank/DDBJ databases">
        <title>Study of microbial diversity in lake waters.</title>
        <authorList>
            <person name="Zhang J."/>
        </authorList>
    </citation>
    <scope>NUCLEOTIDE SEQUENCE [LARGE SCALE GENOMIC DNA]</scope>
    <source>
        <strain evidence="2 3">DT12</strain>
    </source>
</reference>
<feature type="transmembrane region" description="Helical" evidence="1">
    <location>
        <begin position="17"/>
        <end position="37"/>
    </location>
</feature>
<proteinExistence type="predicted"/>
<keyword evidence="3" id="KW-1185">Reference proteome</keyword>
<keyword evidence="1" id="KW-0812">Transmembrane</keyword>
<dbReference type="RefSeq" id="WP_267152682.1">
    <property type="nucleotide sequence ID" value="NZ_JAPMLT010000010.1"/>
</dbReference>
<keyword evidence="1" id="KW-1133">Transmembrane helix</keyword>
<dbReference type="EMBL" id="JAPMLT010000010">
    <property type="protein sequence ID" value="MCX7571434.1"/>
    <property type="molecule type" value="Genomic_DNA"/>
</dbReference>
<dbReference type="Proteomes" id="UP001208017">
    <property type="component" value="Unassembled WGS sequence"/>
</dbReference>
<keyword evidence="1" id="KW-0472">Membrane</keyword>
<comment type="caution">
    <text evidence="2">The sequence shown here is derived from an EMBL/GenBank/DDBJ whole genome shotgun (WGS) entry which is preliminary data.</text>
</comment>
<accession>A0ABT3X3G3</accession>
<protein>
    <submittedName>
        <fullName evidence="2">Uncharacterized protein</fullName>
    </submittedName>
</protein>
<evidence type="ECO:0000313" key="2">
    <source>
        <dbReference type="EMBL" id="MCX7571434.1"/>
    </source>
</evidence>
<gene>
    <name evidence="2" type="ORF">OS242_15900</name>
</gene>
<organism evidence="2 3">
    <name type="scientific">Tumebacillus lacus</name>
    <dbReference type="NCBI Taxonomy" id="2995335"/>
    <lineage>
        <taxon>Bacteria</taxon>
        <taxon>Bacillati</taxon>
        <taxon>Bacillota</taxon>
        <taxon>Bacilli</taxon>
        <taxon>Bacillales</taxon>
        <taxon>Alicyclobacillaceae</taxon>
        <taxon>Tumebacillus</taxon>
    </lineage>
</organism>
<name>A0ABT3X3G3_9BACL</name>
<evidence type="ECO:0000313" key="3">
    <source>
        <dbReference type="Proteomes" id="UP001208017"/>
    </source>
</evidence>
<sequence length="67" mass="8079">MWDQLVHWMGEATLWDWIWHIVAVLITLYLSVPGLWWPQFEKYVLKKKKGEDQDKQTSDHMPVNPKS</sequence>